<accession>A0A1T3CTE5</accession>
<evidence type="ECO:0000256" key="1">
    <source>
        <dbReference type="SAM" id="MobiDB-lite"/>
    </source>
</evidence>
<protein>
    <submittedName>
        <fullName evidence="2">Uncharacterized protein</fullName>
    </submittedName>
</protein>
<evidence type="ECO:0000313" key="3">
    <source>
        <dbReference type="Proteomes" id="UP000191004"/>
    </source>
</evidence>
<dbReference type="OrthoDB" id="4898261at2759"/>
<reference evidence="2 3" key="1">
    <citation type="submission" date="2016-04" db="EMBL/GenBank/DDBJ databases">
        <title>Multiple horizontal gene transfer events from other fungi enriched the ability of the initially mycotrophic fungus Trichoderma (Ascomycota) to feed on dead plant biomass.</title>
        <authorList>
            <person name="Atanasova L."/>
            <person name="Chenthamara K."/>
            <person name="Zhang J."/>
            <person name="Grujic M."/>
            <person name="Henrissat B."/>
            <person name="Kuo A."/>
            <person name="Aertz A."/>
            <person name="Salamov A."/>
            <person name="Lipzen A."/>
            <person name="Labutti K."/>
            <person name="Barry K."/>
            <person name="Miao Y."/>
            <person name="Rahimi M.J."/>
            <person name="Shen Q."/>
            <person name="Grigoriev I.V."/>
            <person name="Kubicek C.P."/>
            <person name="Druzhinina I.S."/>
        </authorList>
    </citation>
    <scope>NUCLEOTIDE SEQUENCE [LARGE SCALE GENOMIC DNA]</scope>
    <source>
        <strain evidence="2 3">NJAU 4742</strain>
    </source>
</reference>
<name>A0A1T3CTE5_9HYPO</name>
<feature type="region of interest" description="Disordered" evidence="1">
    <location>
        <begin position="1"/>
        <end position="22"/>
    </location>
</feature>
<proteinExistence type="predicted"/>
<comment type="caution">
    <text evidence="2">The sequence shown here is derived from an EMBL/GenBank/DDBJ whole genome shotgun (WGS) entry which is preliminary data.</text>
</comment>
<dbReference type="AlphaFoldDB" id="A0A1T3CTE5"/>
<gene>
    <name evidence="2" type="ORF">A0O28_0026990</name>
</gene>
<evidence type="ECO:0000313" key="2">
    <source>
        <dbReference type="EMBL" id="OPB44381.1"/>
    </source>
</evidence>
<dbReference type="EMBL" id="LVVK01000007">
    <property type="protein sequence ID" value="OPB44381.1"/>
    <property type="molecule type" value="Genomic_DNA"/>
</dbReference>
<organism evidence="2 3">
    <name type="scientific">Trichoderma guizhouense</name>
    <dbReference type="NCBI Taxonomy" id="1491466"/>
    <lineage>
        <taxon>Eukaryota</taxon>
        <taxon>Fungi</taxon>
        <taxon>Dikarya</taxon>
        <taxon>Ascomycota</taxon>
        <taxon>Pezizomycotina</taxon>
        <taxon>Sordariomycetes</taxon>
        <taxon>Hypocreomycetidae</taxon>
        <taxon>Hypocreales</taxon>
        <taxon>Hypocreaceae</taxon>
        <taxon>Trichoderma</taxon>
    </lineage>
</organism>
<keyword evidence="3" id="KW-1185">Reference proteome</keyword>
<sequence>MASTSTSAPPDLSLVRPNPCPAPSVPPMQIEIEDIPVDISHEFYISAVKAVKGYWAQATNMNAVDQQQYKDILKAESFVIEQSAMNAPSTLPY</sequence>
<dbReference type="Proteomes" id="UP000191004">
    <property type="component" value="Unassembled WGS sequence"/>
</dbReference>